<sequence>MSQWVFTEHLMELCKHRTLSLIRNSYSFIAHKYVPGKLQMYRRFTVHRPTPSFGLLFDIDGVIVRGRNAIPGAAEVFRKLLDRDGKPAVPLVFVTNAGNCLRQARATELGSILGVGISADQIILSHSPLQRFHHFHDKWVLMSGQGPMEDIAKDLGFRKVITIEDLRAAYPLLDMVDHNRRPQIMPRVSLDIPAIEAIVLIGEPVRWETSLQLILDVLLSAGRPSEWLAQVPYPHIPVLACNMDLVWMAEAKAPRFGHGTFLVCLETLYHKLTGQRLIYEALIGKPSTITYSFAEHLILTQAKERGWNNPIRTLYAIGDNPMADIYGANLYNLHLQSPQNKLKDGHPLSCQSILVCTGVYGNQKEVPPDPQETVTQTVFHGHRDFRLDPSLVEASYVVHDVEQAVDLVLKMEGWVGLNEMMPQ</sequence>
<evidence type="ECO:0000313" key="4">
    <source>
        <dbReference type="Ensembl" id="ENSLLEP00000021741.1"/>
    </source>
</evidence>
<reference evidence="4" key="1">
    <citation type="submission" date="2025-08" db="UniProtKB">
        <authorList>
            <consortium name="Ensembl"/>
        </authorList>
    </citation>
    <scope>IDENTIFICATION</scope>
</reference>
<evidence type="ECO:0000256" key="1">
    <source>
        <dbReference type="ARBA" id="ARBA00007958"/>
    </source>
</evidence>
<dbReference type="Ensembl" id="ENSLLET00000022583.1">
    <property type="protein sequence ID" value="ENSLLEP00000021741.1"/>
    <property type="gene ID" value="ENSLLEG00000013737.1"/>
</dbReference>
<dbReference type="SUPFAM" id="SSF56784">
    <property type="entry name" value="HAD-like"/>
    <property type="match status" value="1"/>
</dbReference>
<dbReference type="InterPro" id="IPR036412">
    <property type="entry name" value="HAD-like_sf"/>
</dbReference>
<dbReference type="InterPro" id="IPR006357">
    <property type="entry name" value="HAD-SF_hydro_IIA"/>
</dbReference>
<dbReference type="Proteomes" id="UP000694569">
    <property type="component" value="Unplaced"/>
</dbReference>
<accession>A0A8C5PG38</accession>
<evidence type="ECO:0000313" key="5">
    <source>
        <dbReference type="Proteomes" id="UP000694569"/>
    </source>
</evidence>
<name>A0A8C5PG38_9ANUR</name>
<organism evidence="4 5">
    <name type="scientific">Leptobrachium leishanense</name>
    <name type="common">Leishan spiny toad</name>
    <dbReference type="NCBI Taxonomy" id="445787"/>
    <lineage>
        <taxon>Eukaryota</taxon>
        <taxon>Metazoa</taxon>
        <taxon>Chordata</taxon>
        <taxon>Craniata</taxon>
        <taxon>Vertebrata</taxon>
        <taxon>Euteleostomi</taxon>
        <taxon>Amphibia</taxon>
        <taxon>Batrachia</taxon>
        <taxon>Anura</taxon>
        <taxon>Pelobatoidea</taxon>
        <taxon>Megophryidae</taxon>
        <taxon>Leptobrachium</taxon>
    </lineage>
</organism>
<dbReference type="FunFam" id="3.40.50.1000:FF:000649">
    <property type="match status" value="1"/>
</dbReference>
<proteinExistence type="inferred from homology"/>
<dbReference type="Pfam" id="PF13344">
    <property type="entry name" value="Hydrolase_6"/>
    <property type="match status" value="1"/>
</dbReference>
<dbReference type="GO" id="GO:0046474">
    <property type="term" value="P:glycerophospholipid biosynthetic process"/>
    <property type="evidence" value="ECO:0007669"/>
    <property type="project" value="TreeGrafter"/>
</dbReference>
<dbReference type="AlphaFoldDB" id="A0A8C5PG38"/>
<comment type="similarity">
    <text evidence="1">Belongs to the HAD-like hydrolase superfamily.</text>
</comment>
<dbReference type="OrthoDB" id="10251048at2759"/>
<dbReference type="Gene3D" id="3.40.50.1000">
    <property type="entry name" value="HAD superfamily/HAD-like"/>
    <property type="match status" value="2"/>
</dbReference>
<keyword evidence="5" id="KW-1185">Reference proteome</keyword>
<dbReference type="GO" id="GO:0005739">
    <property type="term" value="C:mitochondrion"/>
    <property type="evidence" value="ECO:0007669"/>
    <property type="project" value="TreeGrafter"/>
</dbReference>
<dbReference type="FunFam" id="3.40.50.1000:FF:000081">
    <property type="entry name" value="Haloacid dehalogenase like hydrolase domain containing 5"/>
    <property type="match status" value="1"/>
</dbReference>
<dbReference type="InterPro" id="IPR023214">
    <property type="entry name" value="HAD_sf"/>
</dbReference>
<protein>
    <recommendedName>
        <fullName evidence="3">Haloacid dehalogenase-like hydrolase domain-containing 5</fullName>
    </recommendedName>
</protein>
<dbReference type="PANTHER" id="PTHR14269">
    <property type="entry name" value="CDP-DIACYLGLYCEROL--GLYCEROL-3-PHOSPHATE 3-PHOSPHATIDYLTRANSFERASE-RELATED"/>
    <property type="match status" value="1"/>
</dbReference>
<dbReference type="NCBIfam" id="TIGR01460">
    <property type="entry name" value="HAD-SF-IIA"/>
    <property type="match status" value="1"/>
</dbReference>
<dbReference type="GeneTree" id="ENSGT00390000018051"/>
<dbReference type="NCBIfam" id="TIGR01456">
    <property type="entry name" value="CECR5"/>
    <property type="match status" value="1"/>
</dbReference>
<evidence type="ECO:0000256" key="2">
    <source>
        <dbReference type="ARBA" id="ARBA00022729"/>
    </source>
</evidence>
<dbReference type="PANTHER" id="PTHR14269:SF17">
    <property type="entry name" value="HALOACID DEHALOGENASE-LIKE HYDROLASE DOMAIN-CONTAINING 5"/>
    <property type="match status" value="1"/>
</dbReference>
<evidence type="ECO:0000256" key="3">
    <source>
        <dbReference type="ARBA" id="ARBA00069384"/>
    </source>
</evidence>
<keyword evidence="2" id="KW-0732">Signal</keyword>
<dbReference type="InterPro" id="IPR050324">
    <property type="entry name" value="CDP-alcohol_PTase-I"/>
</dbReference>
<reference evidence="4" key="2">
    <citation type="submission" date="2025-09" db="UniProtKB">
        <authorList>
            <consortium name="Ensembl"/>
        </authorList>
    </citation>
    <scope>IDENTIFICATION</scope>
</reference>
<dbReference type="InterPro" id="IPR006353">
    <property type="entry name" value="HAD-SF_hydro_IIA_CECR5"/>
</dbReference>